<protein>
    <submittedName>
        <fullName evidence="3">Predicted fucosyltransferase</fullName>
    </submittedName>
</protein>
<dbReference type="PANTHER" id="PTHR11927">
    <property type="entry name" value="GALACTOSIDE 2-L-FUCOSYLTRANSFERASE"/>
    <property type="match status" value="1"/>
</dbReference>
<proteinExistence type="predicted"/>
<dbReference type="Pfam" id="PF01531">
    <property type="entry name" value="Glyco_transf_11"/>
    <property type="match status" value="1"/>
</dbReference>
<dbReference type="KEGG" id="ecg:E2348C_2171"/>
<keyword evidence="1 3" id="KW-0328">Glycosyltransferase</keyword>
<evidence type="ECO:0000313" key="3">
    <source>
        <dbReference type="EMBL" id="CAS09719.1"/>
    </source>
</evidence>
<evidence type="ECO:0000256" key="2">
    <source>
        <dbReference type="ARBA" id="ARBA00022679"/>
    </source>
</evidence>
<dbReference type="EMBL" id="FM180568">
    <property type="protein sequence ID" value="CAS09719.1"/>
    <property type="molecule type" value="Genomic_DNA"/>
</dbReference>
<keyword evidence="2 3" id="KW-0808">Transferase</keyword>
<gene>
    <name evidence="3" type="primary">wbiQ</name>
    <name evidence="3" type="ordered locus">E2348C_2171</name>
</gene>
<dbReference type="GO" id="GO:0005975">
    <property type="term" value="P:carbohydrate metabolic process"/>
    <property type="evidence" value="ECO:0007669"/>
    <property type="project" value="InterPro"/>
</dbReference>
<dbReference type="AlphaFoldDB" id="B7UT67"/>
<organism evidence="3 4">
    <name type="scientific">Escherichia coli O127:H6 (strain E2348/69 / EPEC)</name>
    <dbReference type="NCBI Taxonomy" id="574521"/>
    <lineage>
        <taxon>Bacteria</taxon>
        <taxon>Pseudomonadati</taxon>
        <taxon>Pseudomonadota</taxon>
        <taxon>Gammaproteobacteria</taxon>
        <taxon>Enterobacterales</taxon>
        <taxon>Enterobacteriaceae</taxon>
        <taxon>Escherichia</taxon>
    </lineage>
</organism>
<evidence type="ECO:0000313" key="4">
    <source>
        <dbReference type="Proteomes" id="UP000008205"/>
    </source>
</evidence>
<sequence length="299" mass="35048">MMYCCLSGGLGNQMFQYAAAYILKQHFPDTILVLDDSYYFNQPQKDTIRHLELDQFKIIFDRFSSKDEKVKINRLRKHKKIPLLNSFLQFTAIKLCNKYSLNDASYYNPESIKNIDVACLFSFYQDSKLLNEHRDLILPLFEIRDDLRVLCHNLQIYSLITDSKNITSIHVRRGDYVNNKHAAKFHGTLSMDYYISAMEYIESECGSQTFIIFTDDVIWAKEKFSKYSNCLVADADENKFSVIDMYLMSLCNNNIIANSTYSWWGAWLNRSEDKLVIAPKQWYISGNECSLKNENWIAM</sequence>
<name>B7UT67_ECO27</name>
<dbReference type="HOGENOM" id="CLU_043399_3_1_6"/>
<dbReference type="InterPro" id="IPR002516">
    <property type="entry name" value="Glyco_trans_11"/>
</dbReference>
<accession>B7UT67</accession>
<keyword evidence="4" id="KW-1185">Reference proteome</keyword>
<dbReference type="RefSeq" id="WP_012578938.1">
    <property type="nucleotide sequence ID" value="NC_011601.1"/>
</dbReference>
<dbReference type="GO" id="GO:0016020">
    <property type="term" value="C:membrane"/>
    <property type="evidence" value="ECO:0007669"/>
    <property type="project" value="InterPro"/>
</dbReference>
<reference evidence="3 4" key="1">
    <citation type="journal article" date="2009" name="J. Bacteriol.">
        <title>Complete genome sequence and comparative genome analysis of enteropathogenic Escherichia coli O127:H6 strain E2348/69.</title>
        <authorList>
            <person name="Iguchi A."/>
            <person name="Thomson N.R."/>
            <person name="Ogura Y."/>
            <person name="Saunders D."/>
            <person name="Ooka T."/>
            <person name="Henderson I.R."/>
            <person name="Harris D."/>
            <person name="Asadulghani M."/>
            <person name="Kurokawa K."/>
            <person name="Dean P."/>
            <person name="Kenny B."/>
            <person name="Quail M.A."/>
            <person name="Thurston S."/>
            <person name="Dougan G."/>
            <person name="Hayashi T."/>
            <person name="Parkhill J."/>
            <person name="Frankel G."/>
        </authorList>
    </citation>
    <scope>NUCLEOTIDE SEQUENCE [LARGE SCALE GENOMIC DNA]</scope>
    <source>
        <strain evidence="4">E2348/69 / EPEC</strain>
    </source>
</reference>
<dbReference type="PANTHER" id="PTHR11927:SF9">
    <property type="entry name" value="L-FUCOSYLTRANSFERASE"/>
    <property type="match status" value="1"/>
</dbReference>
<dbReference type="CAZy" id="GT11">
    <property type="family name" value="Glycosyltransferase Family 11"/>
</dbReference>
<dbReference type="CDD" id="cd11301">
    <property type="entry name" value="Fut1_Fut2_like"/>
    <property type="match status" value="1"/>
</dbReference>
<evidence type="ECO:0000256" key="1">
    <source>
        <dbReference type="ARBA" id="ARBA00022676"/>
    </source>
</evidence>
<dbReference type="GO" id="GO:0008107">
    <property type="term" value="F:galactoside 2-alpha-L-fucosyltransferase activity"/>
    <property type="evidence" value="ECO:0007669"/>
    <property type="project" value="InterPro"/>
</dbReference>
<dbReference type="Proteomes" id="UP000008205">
    <property type="component" value="Chromosome"/>
</dbReference>
<dbReference type="Gene3D" id="3.40.50.11350">
    <property type="match status" value="1"/>
</dbReference>